<sequence length="51" mass="6099">MQNLLSCIDICCCRVFFYLFDRPKIEFTRMSQSLRCKPETVFGYDHVTVED</sequence>
<reference evidence="1 2" key="2">
    <citation type="journal article" date="2013" name="PLoS ONE">
        <title>INDIGO - INtegrated Data Warehouse of MIcrobial GenOmes with Examples from the Red Sea Extremophiles.</title>
        <authorList>
            <person name="Alam I."/>
            <person name="Antunes A."/>
            <person name="Kamau A.A."/>
            <person name="Ba Alawi W."/>
            <person name="Kalkatawi M."/>
            <person name="Stingl U."/>
            <person name="Bajic V.B."/>
        </authorList>
    </citation>
    <scope>NUCLEOTIDE SEQUENCE [LARGE SCALE GENOMIC DNA]</scope>
    <source>
        <strain evidence="1 2">SARL4B</strain>
    </source>
</reference>
<dbReference type="AlphaFoldDB" id="U2DFP8"/>
<accession>U2DFP8</accession>
<reference evidence="1 2" key="1">
    <citation type="journal article" date="2011" name="J. Bacteriol.">
        <title>Genome sequence of Halorhabdus tiamatea, the first archaeon isolated from a deep-sea anoxic brine lake.</title>
        <authorList>
            <person name="Antunes A."/>
            <person name="Alam I."/>
            <person name="Bajic V.B."/>
            <person name="Stingl U."/>
        </authorList>
    </citation>
    <scope>NUCLEOTIDE SEQUENCE [LARGE SCALE GENOMIC DNA]</scope>
    <source>
        <strain evidence="1 2">SARL4B</strain>
    </source>
</reference>
<protein>
    <submittedName>
        <fullName evidence="1">Uncharacterized protein</fullName>
    </submittedName>
</protein>
<evidence type="ECO:0000313" key="2">
    <source>
        <dbReference type="Proteomes" id="UP000003861"/>
    </source>
</evidence>
<organism evidence="1 2">
    <name type="scientific">Halorhabdus tiamatea SARL4B</name>
    <dbReference type="NCBI Taxonomy" id="1033806"/>
    <lineage>
        <taxon>Archaea</taxon>
        <taxon>Methanobacteriati</taxon>
        <taxon>Methanobacteriota</taxon>
        <taxon>Stenosarchaea group</taxon>
        <taxon>Halobacteria</taxon>
        <taxon>Halobacteriales</taxon>
        <taxon>Haloarculaceae</taxon>
        <taxon>Halorhabdus</taxon>
    </lineage>
</organism>
<dbReference type="Proteomes" id="UP000003861">
    <property type="component" value="Unassembled WGS sequence"/>
</dbReference>
<gene>
    <name evidence="1" type="ORF">HLRTI_003123</name>
</gene>
<name>U2DFP8_9EURY</name>
<proteinExistence type="predicted"/>
<comment type="caution">
    <text evidence="1">The sequence shown here is derived from an EMBL/GenBank/DDBJ whole genome shotgun (WGS) entry which is preliminary data.</text>
</comment>
<evidence type="ECO:0000313" key="1">
    <source>
        <dbReference type="EMBL" id="ERJ04892.1"/>
    </source>
</evidence>
<dbReference type="EMBL" id="AFNT02000051">
    <property type="protein sequence ID" value="ERJ04892.1"/>
    <property type="molecule type" value="Genomic_DNA"/>
</dbReference>